<evidence type="ECO:0000313" key="1">
    <source>
        <dbReference type="EMBL" id="KAK4255039.1"/>
    </source>
</evidence>
<protein>
    <submittedName>
        <fullName evidence="1">Uncharacterized protein</fullName>
    </submittedName>
</protein>
<sequence>MAERQSQQHRLSQVPAVAVDHNRNLHNGGVAGGICRRVLPEHVPDVAVPGGDVLCDSGADRVHNIRVRGDGQGFGSGRAEPGVPGVLSGGLLGLAGGESGE</sequence>
<dbReference type="AlphaFoldDB" id="A0AAE1M7T8"/>
<reference evidence="1" key="1">
    <citation type="submission" date="2023-10" db="EMBL/GenBank/DDBJ databases">
        <title>Chromosome-level genome of the transformable northern wattle, Acacia crassicarpa.</title>
        <authorList>
            <person name="Massaro I."/>
            <person name="Sinha N.R."/>
            <person name="Poethig S."/>
            <person name="Leichty A.R."/>
        </authorList>
    </citation>
    <scope>NUCLEOTIDE SEQUENCE</scope>
    <source>
        <strain evidence="1">Acra3RX</strain>
        <tissue evidence="1">Leaf</tissue>
    </source>
</reference>
<gene>
    <name evidence="1" type="ORF">QN277_008092</name>
</gene>
<dbReference type="Proteomes" id="UP001293593">
    <property type="component" value="Unassembled WGS sequence"/>
</dbReference>
<dbReference type="EMBL" id="JAWXYG010000013">
    <property type="protein sequence ID" value="KAK4255039.1"/>
    <property type="molecule type" value="Genomic_DNA"/>
</dbReference>
<evidence type="ECO:0000313" key="2">
    <source>
        <dbReference type="Proteomes" id="UP001293593"/>
    </source>
</evidence>
<organism evidence="1 2">
    <name type="scientific">Acacia crassicarpa</name>
    <name type="common">northern wattle</name>
    <dbReference type="NCBI Taxonomy" id="499986"/>
    <lineage>
        <taxon>Eukaryota</taxon>
        <taxon>Viridiplantae</taxon>
        <taxon>Streptophyta</taxon>
        <taxon>Embryophyta</taxon>
        <taxon>Tracheophyta</taxon>
        <taxon>Spermatophyta</taxon>
        <taxon>Magnoliopsida</taxon>
        <taxon>eudicotyledons</taxon>
        <taxon>Gunneridae</taxon>
        <taxon>Pentapetalae</taxon>
        <taxon>rosids</taxon>
        <taxon>fabids</taxon>
        <taxon>Fabales</taxon>
        <taxon>Fabaceae</taxon>
        <taxon>Caesalpinioideae</taxon>
        <taxon>mimosoid clade</taxon>
        <taxon>Acacieae</taxon>
        <taxon>Acacia</taxon>
    </lineage>
</organism>
<proteinExistence type="predicted"/>
<name>A0AAE1M7T8_9FABA</name>
<comment type="caution">
    <text evidence="1">The sequence shown here is derived from an EMBL/GenBank/DDBJ whole genome shotgun (WGS) entry which is preliminary data.</text>
</comment>
<accession>A0AAE1M7T8</accession>
<keyword evidence="2" id="KW-1185">Reference proteome</keyword>